<dbReference type="AlphaFoldDB" id="A0A8J5N1X4"/>
<dbReference type="PANTHER" id="PTHR31859:SF9">
    <property type="entry name" value="TETRATRICOPEPTIDE REPEAT PROTEIN 39B"/>
    <property type="match status" value="1"/>
</dbReference>
<sequence>LGLAELERGFFLEGSLRRVLCALVLLGYHLIATYVLGTSEGDLEMAQVILDDHLKASPLLYPNGAWFLFFAARLEYVKGNFDLAIEKYKISLNSQDEWRQFHHLCYWELMWEAQEYADKLLLESKWSKATYAYQKACCMCMRLDELTPAEKQELSETMRSIPGLKQRIAGKSLPVEKFAVKKSARFFAQGETLTLSALELIYAWNGFKILAKRYENVEKINEYYWDDYLLAQLVKGSCLAYMNSPLQAEECFKFIVNNEKKIKEDTYLVPNALLELGLILLRANDLD</sequence>
<keyword evidence="2" id="KW-1185">Reference proteome</keyword>
<organism evidence="1 2">
    <name type="scientific">Homarus americanus</name>
    <name type="common">American lobster</name>
    <dbReference type="NCBI Taxonomy" id="6706"/>
    <lineage>
        <taxon>Eukaryota</taxon>
        <taxon>Metazoa</taxon>
        <taxon>Ecdysozoa</taxon>
        <taxon>Arthropoda</taxon>
        <taxon>Crustacea</taxon>
        <taxon>Multicrustacea</taxon>
        <taxon>Malacostraca</taxon>
        <taxon>Eumalacostraca</taxon>
        <taxon>Eucarida</taxon>
        <taxon>Decapoda</taxon>
        <taxon>Pleocyemata</taxon>
        <taxon>Astacidea</taxon>
        <taxon>Nephropoidea</taxon>
        <taxon>Nephropidae</taxon>
        <taxon>Homarus</taxon>
    </lineage>
</organism>
<gene>
    <name evidence="1" type="primary">Ttc39b-L1</name>
    <name evidence="1" type="ORF">Hamer_G014777</name>
</gene>
<dbReference type="EMBL" id="JAHLQT010012015">
    <property type="protein sequence ID" value="KAG7171638.1"/>
    <property type="molecule type" value="Genomic_DNA"/>
</dbReference>
<comment type="caution">
    <text evidence="1">The sequence shown here is derived from an EMBL/GenBank/DDBJ whole genome shotgun (WGS) entry which is preliminary data.</text>
</comment>
<evidence type="ECO:0000313" key="1">
    <source>
        <dbReference type="EMBL" id="KAG7171638.1"/>
    </source>
</evidence>
<protein>
    <submittedName>
        <fullName evidence="1">Tetratricopeptide repeat protein 39B-like 1</fullName>
    </submittedName>
</protein>
<feature type="non-terminal residue" evidence="1">
    <location>
        <position position="1"/>
    </location>
</feature>
<proteinExistence type="predicted"/>
<dbReference type="Proteomes" id="UP000747542">
    <property type="component" value="Unassembled WGS sequence"/>
</dbReference>
<accession>A0A8J5N1X4</accession>
<name>A0A8J5N1X4_HOMAM</name>
<feature type="non-terminal residue" evidence="1">
    <location>
        <position position="287"/>
    </location>
</feature>
<dbReference type="InterPro" id="IPR019412">
    <property type="entry name" value="IML2/TPR_39"/>
</dbReference>
<dbReference type="Pfam" id="PF10300">
    <property type="entry name" value="Iml2-TPR_39"/>
    <property type="match status" value="1"/>
</dbReference>
<dbReference type="PANTHER" id="PTHR31859">
    <property type="entry name" value="TETRATRICOPEPTIDE REPEAT PROTEIN 39 FAMILY MEMBER"/>
    <property type="match status" value="1"/>
</dbReference>
<evidence type="ECO:0000313" key="2">
    <source>
        <dbReference type="Proteomes" id="UP000747542"/>
    </source>
</evidence>
<reference evidence="1" key="1">
    <citation type="journal article" date="2021" name="Sci. Adv.">
        <title>The American lobster genome reveals insights on longevity, neural, and immune adaptations.</title>
        <authorList>
            <person name="Polinski J.M."/>
            <person name="Zimin A.V."/>
            <person name="Clark K.F."/>
            <person name="Kohn A.B."/>
            <person name="Sadowski N."/>
            <person name="Timp W."/>
            <person name="Ptitsyn A."/>
            <person name="Khanna P."/>
            <person name="Romanova D.Y."/>
            <person name="Williams P."/>
            <person name="Greenwood S.J."/>
            <person name="Moroz L.L."/>
            <person name="Walt D.R."/>
            <person name="Bodnar A.G."/>
        </authorList>
    </citation>
    <scope>NUCLEOTIDE SEQUENCE</scope>
    <source>
        <strain evidence="1">GMGI-L3</strain>
    </source>
</reference>